<keyword evidence="3" id="KW-1185">Reference proteome</keyword>
<feature type="domain" description="DUF4397" evidence="1">
    <location>
        <begin position="139"/>
        <end position="210"/>
    </location>
</feature>
<gene>
    <name evidence="2" type="ORF">CLORY_04200</name>
</gene>
<protein>
    <recommendedName>
        <fullName evidence="1">DUF4397 domain-containing protein</fullName>
    </recommendedName>
</protein>
<dbReference type="AlphaFoldDB" id="A0A1V4IXY8"/>
<organism evidence="2 3">
    <name type="scientific">Clostridium oryzae</name>
    <dbReference type="NCBI Taxonomy" id="1450648"/>
    <lineage>
        <taxon>Bacteria</taxon>
        <taxon>Bacillati</taxon>
        <taxon>Bacillota</taxon>
        <taxon>Clostridia</taxon>
        <taxon>Eubacteriales</taxon>
        <taxon>Clostridiaceae</taxon>
        <taxon>Clostridium</taxon>
    </lineage>
</organism>
<evidence type="ECO:0000313" key="3">
    <source>
        <dbReference type="Proteomes" id="UP000190080"/>
    </source>
</evidence>
<name>A0A1V4IXY8_9CLOT</name>
<accession>A0A1V4IXY8</accession>
<dbReference type="OrthoDB" id="9783299at2"/>
<feature type="domain" description="DUF4397" evidence="1">
    <location>
        <begin position="21"/>
        <end position="135"/>
    </location>
</feature>
<dbReference type="EMBL" id="MZGV01000002">
    <property type="protein sequence ID" value="OPJ64911.1"/>
    <property type="molecule type" value="Genomic_DNA"/>
</dbReference>
<evidence type="ECO:0000259" key="1">
    <source>
        <dbReference type="Pfam" id="PF14344"/>
    </source>
</evidence>
<proteinExistence type="predicted"/>
<evidence type="ECO:0000313" key="2">
    <source>
        <dbReference type="EMBL" id="OPJ64911.1"/>
    </source>
</evidence>
<dbReference type="RefSeq" id="WP_079421876.1">
    <property type="nucleotide sequence ID" value="NZ_MZGV01000002.1"/>
</dbReference>
<sequence>MSYCPYLNMTNNYYRACQTNSYVRVFHASPNAPAVDVYANGNLIINNLAYKQFSQYLPVPPGNYNIRVYPSGEMTNPVLDTNLYISQNTIFNAAVIGMLPDISLYTIPEPITAQTSGFACARFIHLSPNAPAVDIKLSDGTIVFSSVGYRDITNYACVPPGTYSFIVSLPGTDNVVLTIPNIRLDANSYYTIYAVGVAGGNPPLEALPVVEPRG</sequence>
<reference evidence="2 3" key="1">
    <citation type="submission" date="2017-03" db="EMBL/GenBank/DDBJ databases">
        <title>Genome sequence of Clostridium oryzae DSM 28571.</title>
        <authorList>
            <person name="Poehlein A."/>
            <person name="Daniel R."/>
        </authorList>
    </citation>
    <scope>NUCLEOTIDE SEQUENCE [LARGE SCALE GENOMIC DNA]</scope>
    <source>
        <strain evidence="2 3">DSM 28571</strain>
    </source>
</reference>
<dbReference type="STRING" id="1450648.CLORY_04200"/>
<dbReference type="InterPro" id="IPR025510">
    <property type="entry name" value="DUF4397"/>
</dbReference>
<dbReference type="Proteomes" id="UP000190080">
    <property type="component" value="Unassembled WGS sequence"/>
</dbReference>
<comment type="caution">
    <text evidence="2">The sequence shown here is derived from an EMBL/GenBank/DDBJ whole genome shotgun (WGS) entry which is preliminary data.</text>
</comment>
<dbReference type="Pfam" id="PF14344">
    <property type="entry name" value="DUF4397"/>
    <property type="match status" value="2"/>
</dbReference>